<dbReference type="InterPro" id="IPR043128">
    <property type="entry name" value="Rev_trsase/Diguanyl_cyclase"/>
</dbReference>
<dbReference type="Proteomes" id="UP000609121">
    <property type="component" value="Unassembled WGS sequence"/>
</dbReference>
<dbReference type="GO" id="GO:0071111">
    <property type="term" value="F:cyclic-guanylate-specific phosphodiesterase activity"/>
    <property type="evidence" value="ECO:0007669"/>
    <property type="project" value="InterPro"/>
</dbReference>
<dbReference type="NCBIfam" id="TIGR00254">
    <property type="entry name" value="GGDEF"/>
    <property type="match status" value="1"/>
</dbReference>
<dbReference type="InterPro" id="IPR001633">
    <property type="entry name" value="EAL_dom"/>
</dbReference>
<evidence type="ECO:0000259" key="2">
    <source>
        <dbReference type="PROSITE" id="PS50883"/>
    </source>
</evidence>
<feature type="transmembrane region" description="Helical" evidence="1">
    <location>
        <begin position="12"/>
        <end position="34"/>
    </location>
</feature>
<dbReference type="PROSITE" id="PS50883">
    <property type="entry name" value="EAL"/>
    <property type="match status" value="1"/>
</dbReference>
<gene>
    <name evidence="4" type="ORF">ICN82_15460</name>
</gene>
<dbReference type="EMBL" id="JACVXA010000051">
    <property type="protein sequence ID" value="MBE3639599.1"/>
    <property type="molecule type" value="Genomic_DNA"/>
</dbReference>
<name>A0A8J7CW70_9RHOB</name>
<keyword evidence="5" id="KW-1185">Reference proteome</keyword>
<dbReference type="Pfam" id="PF00563">
    <property type="entry name" value="EAL"/>
    <property type="match status" value="1"/>
</dbReference>
<comment type="caution">
    <text evidence="4">The sequence shown here is derived from an EMBL/GenBank/DDBJ whole genome shotgun (WGS) entry which is preliminary data.</text>
</comment>
<dbReference type="AlphaFoldDB" id="A0A8J7CW70"/>
<sequence length="640" mass="67850">MTKHPSPEDVSSVVAATGFGATVTALNAAVYALGCLGSGAGGFLAGWLAVVVVLSAVMARRSARAVGRVVTRVSRRAARRLLLSSVLFALPWAVLQVQAIGLRGPGEPMLAMLVSIGMLTGGAFMLHRAFVAALAFQGVILGATILSFHLGDWPQAGAVTVYAMAYGLSLSYFAHAAGETARQRDKSVTLLSTAVDGLSRARDENYRLANIDTTTGLLNRKAFDEALRQATERRMADGAGFALLLLDLDRFKNVNDLFGHAVGDELLAEIAARLRAGLGAGDVIGRLGGDEFAILLPGVKHAADIAAIAARLIEALNRPARLAGRQIHPGTSIGAALCPADATESADLLLKADLALNRAKECGRGLCVQFDALLQRRVVEADRLEAGLRSALDEGRVHVAYQPRVTLEDGRICGAEALVRWTAPDGERIPPDVFLPIASERGLLPRLSRVIAETVAADMLAWRRAGLHPGKIALNLHPDDLKTPELLMETMAMFETRGITGAELMLEITEGCFTGRGTDRVAMVLDTLADRGYDLALDDFGTGHAALAHLRKIPVAELKIDRSFVAGIGTSRNDRAIVAAIAEIARGMEIRALAEGVETEEQRAALAAMGVTLGQGYLWSHPLGAKAFAALLDSDRRRTG</sequence>
<keyword evidence="1" id="KW-0472">Membrane</keyword>
<dbReference type="PANTHER" id="PTHR33121">
    <property type="entry name" value="CYCLIC DI-GMP PHOSPHODIESTERASE PDEF"/>
    <property type="match status" value="1"/>
</dbReference>
<dbReference type="CDD" id="cd01949">
    <property type="entry name" value="GGDEF"/>
    <property type="match status" value="1"/>
</dbReference>
<feature type="transmembrane region" description="Helical" evidence="1">
    <location>
        <begin position="156"/>
        <end position="174"/>
    </location>
</feature>
<dbReference type="Pfam" id="PF00990">
    <property type="entry name" value="GGDEF"/>
    <property type="match status" value="1"/>
</dbReference>
<dbReference type="InterPro" id="IPR035919">
    <property type="entry name" value="EAL_sf"/>
</dbReference>
<dbReference type="InterPro" id="IPR000160">
    <property type="entry name" value="GGDEF_dom"/>
</dbReference>
<dbReference type="Gene3D" id="3.30.70.270">
    <property type="match status" value="1"/>
</dbReference>
<dbReference type="CDD" id="cd01948">
    <property type="entry name" value="EAL"/>
    <property type="match status" value="1"/>
</dbReference>
<feature type="domain" description="GGDEF" evidence="3">
    <location>
        <begin position="239"/>
        <end position="372"/>
    </location>
</feature>
<protein>
    <submittedName>
        <fullName evidence="4">EAL domain-containing protein</fullName>
    </submittedName>
</protein>
<feature type="transmembrane region" description="Helical" evidence="1">
    <location>
        <begin position="131"/>
        <end position="150"/>
    </location>
</feature>
<dbReference type="InterPro" id="IPR050706">
    <property type="entry name" value="Cyclic-di-GMP_PDE-like"/>
</dbReference>
<feature type="domain" description="EAL" evidence="2">
    <location>
        <begin position="381"/>
        <end position="636"/>
    </location>
</feature>
<dbReference type="SUPFAM" id="SSF55073">
    <property type="entry name" value="Nucleotide cyclase"/>
    <property type="match status" value="1"/>
</dbReference>
<evidence type="ECO:0000256" key="1">
    <source>
        <dbReference type="SAM" id="Phobius"/>
    </source>
</evidence>
<keyword evidence="1" id="KW-0812">Transmembrane</keyword>
<keyword evidence="1" id="KW-1133">Transmembrane helix</keyword>
<proteinExistence type="predicted"/>
<evidence type="ECO:0000259" key="3">
    <source>
        <dbReference type="PROSITE" id="PS50887"/>
    </source>
</evidence>
<dbReference type="PANTHER" id="PTHR33121:SF79">
    <property type="entry name" value="CYCLIC DI-GMP PHOSPHODIESTERASE PDED-RELATED"/>
    <property type="match status" value="1"/>
</dbReference>
<evidence type="ECO:0000313" key="5">
    <source>
        <dbReference type="Proteomes" id="UP000609121"/>
    </source>
</evidence>
<evidence type="ECO:0000313" key="4">
    <source>
        <dbReference type="EMBL" id="MBE3639599.1"/>
    </source>
</evidence>
<dbReference type="InterPro" id="IPR029787">
    <property type="entry name" value="Nucleotide_cyclase"/>
</dbReference>
<dbReference type="SUPFAM" id="SSF141868">
    <property type="entry name" value="EAL domain-like"/>
    <property type="match status" value="1"/>
</dbReference>
<dbReference type="Gene3D" id="3.20.20.450">
    <property type="entry name" value="EAL domain"/>
    <property type="match status" value="1"/>
</dbReference>
<feature type="transmembrane region" description="Helical" evidence="1">
    <location>
        <begin position="40"/>
        <end position="60"/>
    </location>
</feature>
<dbReference type="PROSITE" id="PS50887">
    <property type="entry name" value="GGDEF"/>
    <property type="match status" value="1"/>
</dbReference>
<reference evidence="4" key="1">
    <citation type="submission" date="2020-09" db="EMBL/GenBank/DDBJ databases">
        <title>A novel bacterium of genus Mangrovicoccus, isolated from South China Sea.</title>
        <authorList>
            <person name="Huang H."/>
            <person name="Mo K."/>
            <person name="Hu Y."/>
        </authorList>
    </citation>
    <scope>NUCLEOTIDE SEQUENCE</scope>
    <source>
        <strain evidence="4">HB182678</strain>
    </source>
</reference>
<dbReference type="SMART" id="SM00052">
    <property type="entry name" value="EAL"/>
    <property type="match status" value="1"/>
</dbReference>
<dbReference type="SMART" id="SM00267">
    <property type="entry name" value="GGDEF"/>
    <property type="match status" value="1"/>
</dbReference>
<accession>A0A8J7CW70</accession>
<organism evidence="4 5">
    <name type="scientific">Mangrovicoccus algicola</name>
    <dbReference type="NCBI Taxonomy" id="2771008"/>
    <lineage>
        <taxon>Bacteria</taxon>
        <taxon>Pseudomonadati</taxon>
        <taxon>Pseudomonadota</taxon>
        <taxon>Alphaproteobacteria</taxon>
        <taxon>Rhodobacterales</taxon>
        <taxon>Paracoccaceae</taxon>
        <taxon>Mangrovicoccus</taxon>
    </lineage>
</organism>
<feature type="transmembrane region" description="Helical" evidence="1">
    <location>
        <begin position="81"/>
        <end position="102"/>
    </location>
</feature>